<protein>
    <submittedName>
        <fullName evidence="2">Uncharacterized protein</fullName>
    </submittedName>
</protein>
<comment type="caution">
    <text evidence="2">The sequence shown here is derived from an EMBL/GenBank/DDBJ whole genome shotgun (WGS) entry which is preliminary data.</text>
</comment>
<dbReference type="EMBL" id="VLLG01000003">
    <property type="protein sequence ID" value="TWI89328.1"/>
    <property type="molecule type" value="Genomic_DNA"/>
</dbReference>
<dbReference type="Proteomes" id="UP000316778">
    <property type="component" value="Unassembled WGS sequence"/>
</dbReference>
<feature type="region of interest" description="Disordered" evidence="1">
    <location>
        <begin position="1"/>
        <end position="24"/>
    </location>
</feature>
<sequence>MALPGYAQSDSSEPAAPVTQTSDNTNDIVPVEFDLGARSLKHILPFDKQFSIKFTNIPAGVQAIIARVYVINDASYERKHYRNGPKEIDFKYVMSLPDNRVLKSDSLVRNAGFSGTEASTLFPFKLKPNHNYILEVEANESAPLTASQQEALAATLKEDASLTRFIDTIAYQRFVNPTGYKMLPAVTEGFSSAVATAVKKADPSYILVKKDYETELKNIVELFRGIGNASRNLADLERRLLGGNNATLSARQRQQQVNINAVRRNVRNIKWIALQKNDDTYTKLVGQLGKIARENDSTALNEALADDTSEFIRELDEVIAAKDQAIDELISQYIVSNVRSNRVLSATYPQDFVKQARLYITFDLGLAYVGRMDRANVYTGLNIYFRPLDKTIPLSHYREPWDFVLSRTSLLLGFSITSVQQDSVRKGLLDDNKALVLGVGFRLTPWLKINSGGYFYYKLPANPLASTNNYRFAAAPFVSLSIDVDAKSLLQGIGDAVFKQ</sequence>
<feature type="compositionally biased region" description="Polar residues" evidence="1">
    <location>
        <begin position="8"/>
        <end position="24"/>
    </location>
</feature>
<evidence type="ECO:0000313" key="2">
    <source>
        <dbReference type="EMBL" id="TWI89328.1"/>
    </source>
</evidence>
<accession>A0A562T819</accession>
<organism evidence="2 3">
    <name type="scientific">Chitinophaga japonensis</name>
    <name type="common">Flexibacter japonensis</name>
    <dbReference type="NCBI Taxonomy" id="104662"/>
    <lineage>
        <taxon>Bacteria</taxon>
        <taxon>Pseudomonadati</taxon>
        <taxon>Bacteroidota</taxon>
        <taxon>Chitinophagia</taxon>
        <taxon>Chitinophagales</taxon>
        <taxon>Chitinophagaceae</taxon>
        <taxon>Chitinophaga</taxon>
    </lineage>
</organism>
<keyword evidence="3" id="KW-1185">Reference proteome</keyword>
<evidence type="ECO:0000256" key="1">
    <source>
        <dbReference type="SAM" id="MobiDB-lite"/>
    </source>
</evidence>
<evidence type="ECO:0000313" key="3">
    <source>
        <dbReference type="Proteomes" id="UP000316778"/>
    </source>
</evidence>
<dbReference type="AlphaFoldDB" id="A0A562T819"/>
<proteinExistence type="predicted"/>
<gene>
    <name evidence="2" type="ORF">LX66_3424</name>
</gene>
<reference evidence="2 3" key="1">
    <citation type="journal article" date="2013" name="Stand. Genomic Sci.">
        <title>Genomic Encyclopedia of Type Strains, Phase I: The one thousand microbial genomes (KMG-I) project.</title>
        <authorList>
            <person name="Kyrpides N.C."/>
            <person name="Woyke T."/>
            <person name="Eisen J.A."/>
            <person name="Garrity G."/>
            <person name="Lilburn T.G."/>
            <person name="Beck B.J."/>
            <person name="Whitman W.B."/>
            <person name="Hugenholtz P."/>
            <person name="Klenk H.P."/>
        </authorList>
    </citation>
    <scope>NUCLEOTIDE SEQUENCE [LARGE SCALE GENOMIC DNA]</scope>
    <source>
        <strain evidence="2 3">DSM 13484</strain>
    </source>
</reference>
<name>A0A562T819_CHIJA</name>